<evidence type="ECO:0000256" key="2">
    <source>
        <dbReference type="ARBA" id="ARBA00022729"/>
    </source>
</evidence>
<feature type="compositionally biased region" description="Low complexity" evidence="3">
    <location>
        <begin position="87"/>
        <end position="102"/>
    </location>
</feature>
<reference evidence="5 6" key="1">
    <citation type="submission" date="2024-04" db="EMBL/GenBank/DDBJ databases">
        <title>Human intestinal bacterial collection.</title>
        <authorList>
            <person name="Pauvert C."/>
            <person name="Hitch T.C.A."/>
            <person name="Clavel T."/>
        </authorList>
    </citation>
    <scope>NUCLEOTIDE SEQUENCE [LARGE SCALE GENOMIC DNA]</scope>
    <source>
        <strain evidence="5 6">CLA-AA-H145</strain>
    </source>
</reference>
<dbReference type="Pfam" id="PF03938">
    <property type="entry name" value="OmpH"/>
    <property type="match status" value="1"/>
</dbReference>
<dbReference type="PANTHER" id="PTHR35089:SF1">
    <property type="entry name" value="CHAPERONE PROTEIN SKP"/>
    <property type="match status" value="1"/>
</dbReference>
<dbReference type="SUPFAM" id="SSF111384">
    <property type="entry name" value="OmpH-like"/>
    <property type="match status" value="1"/>
</dbReference>
<dbReference type="Proteomes" id="UP001487296">
    <property type="component" value="Unassembled WGS sequence"/>
</dbReference>
<feature type="chain" id="PRO_5045217923" evidence="4">
    <location>
        <begin position="19"/>
        <end position="164"/>
    </location>
</feature>
<dbReference type="SMART" id="SM00935">
    <property type="entry name" value="OmpH"/>
    <property type="match status" value="1"/>
</dbReference>
<dbReference type="InterPro" id="IPR005632">
    <property type="entry name" value="Chaperone_Skp"/>
</dbReference>
<organism evidence="5 6">
    <name type="scientific">Hallella faecis</name>
    <dbReference type="NCBI Taxonomy" id="2841596"/>
    <lineage>
        <taxon>Bacteria</taxon>
        <taxon>Pseudomonadati</taxon>
        <taxon>Bacteroidota</taxon>
        <taxon>Bacteroidia</taxon>
        <taxon>Bacteroidales</taxon>
        <taxon>Prevotellaceae</taxon>
        <taxon>Hallella</taxon>
    </lineage>
</organism>
<evidence type="ECO:0000256" key="3">
    <source>
        <dbReference type="SAM" id="MobiDB-lite"/>
    </source>
</evidence>
<comment type="similarity">
    <text evidence="1">Belongs to the Skp family.</text>
</comment>
<feature type="region of interest" description="Disordered" evidence="3">
    <location>
        <begin position="66"/>
        <end position="109"/>
    </location>
</feature>
<evidence type="ECO:0000256" key="1">
    <source>
        <dbReference type="ARBA" id="ARBA00009091"/>
    </source>
</evidence>
<keyword evidence="6" id="KW-1185">Reference proteome</keyword>
<name>A0ABV1FM28_9BACT</name>
<evidence type="ECO:0000256" key="4">
    <source>
        <dbReference type="SAM" id="SignalP"/>
    </source>
</evidence>
<gene>
    <name evidence="5" type="ORF">AAAT34_00070</name>
</gene>
<comment type="caution">
    <text evidence="5">The sequence shown here is derived from an EMBL/GenBank/DDBJ whole genome shotgun (WGS) entry which is preliminary data.</text>
</comment>
<protein>
    <submittedName>
        <fullName evidence="5">OmpH family outer membrane protein</fullName>
    </submittedName>
</protein>
<keyword evidence="2 4" id="KW-0732">Signal</keyword>
<dbReference type="RefSeq" id="WP_215759098.1">
    <property type="nucleotide sequence ID" value="NZ_JAHKBE010000006.1"/>
</dbReference>
<accession>A0ABV1FM28</accession>
<sequence length="164" mass="18570">MKKFLLMIMLMAPLATFAQKFGKVNSQTIFSSLPEVAKANGEFQALQQQKRNELESMQNEFQRQLDTYQKGKSTMNQTQQEQKETELTNLSQKIQQASQDAQQELEKKQQELMQPIQTKIMNAISSVGKAGGYTFIFEEGSAPYMGTAVEDVTSKVQAEITKMK</sequence>
<feature type="compositionally biased region" description="Polar residues" evidence="3">
    <location>
        <begin position="66"/>
        <end position="76"/>
    </location>
</feature>
<dbReference type="EMBL" id="JBBNFP010000001">
    <property type="protein sequence ID" value="MEQ2485448.1"/>
    <property type="molecule type" value="Genomic_DNA"/>
</dbReference>
<evidence type="ECO:0000313" key="6">
    <source>
        <dbReference type="Proteomes" id="UP001487296"/>
    </source>
</evidence>
<dbReference type="InterPro" id="IPR024930">
    <property type="entry name" value="Skp_dom_sf"/>
</dbReference>
<proteinExistence type="inferred from homology"/>
<evidence type="ECO:0000313" key="5">
    <source>
        <dbReference type="EMBL" id="MEQ2485448.1"/>
    </source>
</evidence>
<dbReference type="Gene3D" id="3.30.910.20">
    <property type="entry name" value="Skp domain"/>
    <property type="match status" value="1"/>
</dbReference>
<feature type="signal peptide" evidence="4">
    <location>
        <begin position="1"/>
        <end position="18"/>
    </location>
</feature>
<dbReference type="PANTHER" id="PTHR35089">
    <property type="entry name" value="CHAPERONE PROTEIN SKP"/>
    <property type="match status" value="1"/>
</dbReference>